<comment type="subcellular location">
    <subcellularLocation>
        <location evidence="1">Cell membrane</location>
        <topology evidence="1">Multi-pass membrane protein</topology>
    </subcellularLocation>
</comment>
<gene>
    <name evidence="15" type="ORF">HXK00_07755</name>
</gene>
<reference evidence="15" key="1">
    <citation type="submission" date="2020-04" db="EMBL/GenBank/DDBJ databases">
        <title>Deep metagenomics examines the oral microbiome during advanced dental caries in children, revealing novel taxa and co-occurrences with host molecules.</title>
        <authorList>
            <person name="Baker J.L."/>
            <person name="Morton J.T."/>
            <person name="Dinis M."/>
            <person name="Alvarez R."/>
            <person name="Tran N.C."/>
            <person name="Knight R."/>
            <person name="Edlund A."/>
        </authorList>
    </citation>
    <scope>NUCLEOTIDE SEQUENCE</scope>
    <source>
        <strain evidence="15">JCVI_23_bin.16</strain>
    </source>
</reference>
<evidence type="ECO:0000256" key="10">
    <source>
        <dbReference type="ARBA" id="ARBA00037387"/>
    </source>
</evidence>
<feature type="transmembrane region" description="Helical" evidence="14">
    <location>
        <begin position="240"/>
        <end position="258"/>
    </location>
</feature>
<comment type="caution">
    <text evidence="15">The sequence shown here is derived from an EMBL/GenBank/DDBJ whole genome shotgun (WGS) entry which is preliminary data.</text>
</comment>
<dbReference type="GO" id="GO:0005886">
    <property type="term" value="C:plasma membrane"/>
    <property type="evidence" value="ECO:0007669"/>
    <property type="project" value="UniProtKB-SubCell"/>
</dbReference>
<evidence type="ECO:0000256" key="14">
    <source>
        <dbReference type="SAM" id="Phobius"/>
    </source>
</evidence>
<evidence type="ECO:0000256" key="12">
    <source>
        <dbReference type="ARBA" id="ARBA00039702"/>
    </source>
</evidence>
<feature type="transmembrane region" description="Helical" evidence="14">
    <location>
        <begin position="285"/>
        <end position="307"/>
    </location>
</feature>
<proteinExistence type="inferred from homology"/>
<evidence type="ECO:0000256" key="4">
    <source>
        <dbReference type="ARBA" id="ARBA00022475"/>
    </source>
</evidence>
<dbReference type="Proteomes" id="UP000757900">
    <property type="component" value="Unassembled WGS sequence"/>
</dbReference>
<dbReference type="PANTHER" id="PTHR33843:SF4">
    <property type="entry name" value="ASCORBATE-SPECIFIC PTS SYSTEM EIIC COMPONENT"/>
    <property type="match status" value="1"/>
</dbReference>
<dbReference type="PANTHER" id="PTHR33843">
    <property type="entry name" value="ASCORBATE-SPECIFIC PTS SYSTEM EIIC COMPONENT"/>
    <property type="match status" value="1"/>
</dbReference>
<feature type="transmembrane region" description="Helical" evidence="14">
    <location>
        <begin position="41"/>
        <end position="63"/>
    </location>
</feature>
<dbReference type="EMBL" id="JABZFV010000262">
    <property type="protein sequence ID" value="MBF0935515.1"/>
    <property type="molecule type" value="Genomic_DNA"/>
</dbReference>
<feature type="transmembrane region" description="Helical" evidence="14">
    <location>
        <begin position="161"/>
        <end position="178"/>
    </location>
</feature>
<evidence type="ECO:0000256" key="7">
    <source>
        <dbReference type="ARBA" id="ARBA00022692"/>
    </source>
</evidence>
<dbReference type="NCBIfam" id="NF006923">
    <property type="entry name" value="PRK09410.2-1"/>
    <property type="match status" value="1"/>
</dbReference>
<name>A0A929MSN6_ABIDE</name>
<dbReference type="Pfam" id="PF03611">
    <property type="entry name" value="EIIC-GAT"/>
    <property type="match status" value="1"/>
</dbReference>
<dbReference type="RefSeq" id="WP_314388764.1">
    <property type="nucleotide sequence ID" value="NZ_CBDFEC010000001.1"/>
</dbReference>
<accession>A0A929MSN6</accession>
<keyword evidence="3" id="KW-0813">Transport</keyword>
<evidence type="ECO:0000256" key="1">
    <source>
        <dbReference type="ARBA" id="ARBA00004651"/>
    </source>
</evidence>
<keyword evidence="6" id="KW-0598">Phosphotransferase system</keyword>
<protein>
    <recommendedName>
        <fullName evidence="12">Ascorbate-specific PTS system EIIC component</fullName>
    </recommendedName>
    <alternativeName>
        <fullName evidence="13">Ascorbate-specific permease IIC component UlaA</fullName>
    </alternativeName>
</protein>
<evidence type="ECO:0000313" key="16">
    <source>
        <dbReference type="Proteomes" id="UP000757900"/>
    </source>
</evidence>
<keyword evidence="4" id="KW-1003">Cell membrane</keyword>
<sequence length="494" mass="53943">MEFLFGFWQFFYANIFTKPEYFVGLIVLVGYLLLGRKWYDALAGFIKAVVGYMILNVAAGGLVSNFRPILVALADRFQLQAAVIDPYFGQAAAEAALKEAGHATGLTVQVLLVAFLANLALVIFRRFTKVRTVFITGHIMVQQSATATWLLALALGNDVNQLQFVVVLGIVLGVYWAVASNLTVEPTQELTQGGGFAIGHQQMFGVWLTDKLAPKLSGKNDRKIEDLELPGFLSIFKESIVATSILMIVFFGAILLILGKDYLVSVNGQEILKLKMTTLKETDDFFFYIMKVALTFTVYIQVLQLGVRMFVAELSEAFQGISNKLLPGSMPAVDCAAVYGFGSPNAVTIGFLFGVLGQLVAIIGLIVFKSPVFIITGFVPVFFDNATFAVYANHKGGLRAASILTFASGVIQVLGGALAAGAFGLAKFGGWHGNFDWDTVWVGFGFLMQNLHYVGLGVVLVILLAIPQLQYLKNKEHYFTIAEDYEAYLEAKEA</sequence>
<evidence type="ECO:0000256" key="11">
    <source>
        <dbReference type="ARBA" id="ARBA00038218"/>
    </source>
</evidence>
<keyword evidence="8 14" id="KW-1133">Transmembrane helix</keyword>
<keyword evidence="9 14" id="KW-0472">Membrane</keyword>
<comment type="subunit">
    <text evidence="2">Homodimer.</text>
</comment>
<feature type="transmembrane region" description="Helical" evidence="14">
    <location>
        <begin position="12"/>
        <end position="34"/>
    </location>
</feature>
<evidence type="ECO:0000256" key="8">
    <source>
        <dbReference type="ARBA" id="ARBA00022989"/>
    </source>
</evidence>
<evidence type="ECO:0000256" key="2">
    <source>
        <dbReference type="ARBA" id="ARBA00011738"/>
    </source>
</evidence>
<dbReference type="GO" id="GO:0009401">
    <property type="term" value="P:phosphoenolpyruvate-dependent sugar phosphotransferase system"/>
    <property type="evidence" value="ECO:0007669"/>
    <property type="project" value="UniProtKB-KW"/>
</dbReference>
<dbReference type="InterPro" id="IPR004703">
    <property type="entry name" value="PTS_sugar-sp_permease"/>
</dbReference>
<feature type="transmembrane region" description="Helical" evidence="14">
    <location>
        <begin position="446"/>
        <end position="466"/>
    </location>
</feature>
<comment type="function">
    <text evidence="10">The phosphoenolpyruvate-dependent sugar phosphotransferase system (sugar PTS), a major carbohydrate active transport system, catalyzes the phosphorylation of incoming sugar substrates concomitantly with their translocation across the cell membrane. The enzyme II UlaABC PTS system is involved in ascorbate transport.</text>
</comment>
<evidence type="ECO:0000256" key="6">
    <source>
        <dbReference type="ARBA" id="ARBA00022683"/>
    </source>
</evidence>
<evidence type="ECO:0000256" key="3">
    <source>
        <dbReference type="ARBA" id="ARBA00022448"/>
    </source>
</evidence>
<keyword evidence="5" id="KW-0762">Sugar transport</keyword>
<dbReference type="InterPro" id="IPR051562">
    <property type="entry name" value="Ascorbate-PTS_EIIC"/>
</dbReference>
<comment type="similarity">
    <text evidence="11">Belongs to the UlaA family.</text>
</comment>
<feature type="transmembrane region" description="Helical" evidence="14">
    <location>
        <begin position="106"/>
        <end position="124"/>
    </location>
</feature>
<dbReference type="AlphaFoldDB" id="A0A929MSN6"/>
<evidence type="ECO:0000313" key="15">
    <source>
        <dbReference type="EMBL" id="MBF0935515.1"/>
    </source>
</evidence>
<organism evidence="15 16">
    <name type="scientific">Abiotrophia defectiva</name>
    <name type="common">Streptococcus defectivus</name>
    <dbReference type="NCBI Taxonomy" id="46125"/>
    <lineage>
        <taxon>Bacteria</taxon>
        <taxon>Bacillati</taxon>
        <taxon>Bacillota</taxon>
        <taxon>Bacilli</taxon>
        <taxon>Lactobacillales</taxon>
        <taxon>Aerococcaceae</taxon>
        <taxon>Abiotrophia</taxon>
    </lineage>
</organism>
<evidence type="ECO:0000256" key="5">
    <source>
        <dbReference type="ARBA" id="ARBA00022597"/>
    </source>
</evidence>
<feature type="transmembrane region" description="Helical" evidence="14">
    <location>
        <begin position="346"/>
        <end position="366"/>
    </location>
</feature>
<keyword evidence="7 14" id="KW-0812">Transmembrane</keyword>
<evidence type="ECO:0000256" key="9">
    <source>
        <dbReference type="ARBA" id="ARBA00023136"/>
    </source>
</evidence>
<feature type="transmembrane region" description="Helical" evidence="14">
    <location>
        <begin position="403"/>
        <end position="426"/>
    </location>
</feature>
<evidence type="ECO:0000256" key="13">
    <source>
        <dbReference type="ARBA" id="ARBA00042859"/>
    </source>
</evidence>